<organism evidence="5 6">
    <name type="scientific">Cupriavidus malaysiensis</name>
    <dbReference type="NCBI Taxonomy" id="367825"/>
    <lineage>
        <taxon>Bacteria</taxon>
        <taxon>Pseudomonadati</taxon>
        <taxon>Pseudomonadota</taxon>
        <taxon>Betaproteobacteria</taxon>
        <taxon>Burkholderiales</taxon>
        <taxon>Burkholderiaceae</taxon>
        <taxon>Cupriavidus</taxon>
    </lineage>
</organism>
<reference evidence="5 6" key="1">
    <citation type="submission" date="2016-10" db="EMBL/GenBank/DDBJ databases">
        <title>Complete genome sequences of three Cupriavidus strains isolated from various Malaysian environments.</title>
        <authorList>
            <person name="Abdullah A.A.-A."/>
            <person name="Shafie N.A.H."/>
            <person name="Lau N.S."/>
        </authorList>
    </citation>
    <scope>NUCLEOTIDE SEQUENCE [LARGE SCALE GENOMIC DNA]</scope>
    <source>
        <strain evidence="5 6">USMAA1020</strain>
    </source>
</reference>
<dbReference type="SUPFAM" id="SSF56954">
    <property type="entry name" value="Outer membrane efflux proteins (OEP)"/>
    <property type="match status" value="1"/>
</dbReference>
<protein>
    <submittedName>
        <fullName evidence="5">RND transporter</fullName>
    </submittedName>
</protein>
<dbReference type="Pfam" id="PF02321">
    <property type="entry name" value="OEP"/>
    <property type="match status" value="2"/>
</dbReference>
<evidence type="ECO:0000313" key="5">
    <source>
        <dbReference type="EMBL" id="AOZ10843.1"/>
    </source>
</evidence>
<dbReference type="Gene3D" id="2.20.200.10">
    <property type="entry name" value="Outer membrane efflux proteins (OEP)"/>
    <property type="match status" value="1"/>
</dbReference>
<name>A0ABM6FFZ1_9BURK</name>
<comment type="subcellular location">
    <subcellularLocation>
        <location evidence="2">Cell membrane</location>
        <topology evidence="2">Lipid-anchor</topology>
    </subcellularLocation>
</comment>
<dbReference type="InterPro" id="IPR010131">
    <property type="entry name" value="MdtP/NodT-like"/>
</dbReference>
<keyword evidence="2" id="KW-0472">Membrane</keyword>
<keyword evidence="2" id="KW-0564">Palmitate</keyword>
<dbReference type="EMBL" id="CP017755">
    <property type="protein sequence ID" value="AOZ10843.1"/>
    <property type="molecule type" value="Genomic_DNA"/>
</dbReference>
<sequence length="478" mass="49524">MAGCATAPPYSVPGVDLPPAFKEAGAAPADAAAAPSPQWWRAYGDTTLDALMPRLDATSQTLRKSRALLDDARAQTRAARAAYFPTLVAGASGGSSHVSANVVGRSLAGKTEPDHLLGLSATWEPDLWQRVSNSVDAAQAGAEASADDVAAMRLSLQAELAADYFSLRSAERERDLLARTVDSDATVLELVGNRWRGGIATEGEVAQARAQLENAKAQLAEVRLTRTQLEHAIATLLGVPPARFTLAPLVAAAPPLPPLPSAVPSQLLRRRPDIAAAERRVAAANAQVGVARAAFFPSLMLSAGLGLESTSLAGWLSAPSRFWALGPALAGTVFDGGRRHALADSARARFDASAADYRATVLRAFQDVEDNFAALSALGEEAASQRAATEASELALAQGLERYRKGAVAYLDVSVLESNALASARAEEAVRRRRLVASVMLVKALGGGWGGAGAKDAEDGGGAKDTASTAPPVATAGR</sequence>
<dbReference type="PANTHER" id="PTHR30203">
    <property type="entry name" value="OUTER MEMBRANE CATION EFFLUX PROTEIN"/>
    <property type="match status" value="1"/>
</dbReference>
<comment type="similarity">
    <text evidence="1 2">Belongs to the outer membrane factor (OMF) (TC 1.B.17) family.</text>
</comment>
<dbReference type="PANTHER" id="PTHR30203:SF33">
    <property type="entry name" value="BLR4455 PROTEIN"/>
    <property type="match status" value="1"/>
</dbReference>
<feature type="coiled-coil region" evidence="3">
    <location>
        <begin position="205"/>
        <end position="232"/>
    </location>
</feature>
<keyword evidence="2" id="KW-0449">Lipoprotein</keyword>
<evidence type="ECO:0000313" key="6">
    <source>
        <dbReference type="Proteomes" id="UP000177515"/>
    </source>
</evidence>
<keyword evidence="2" id="KW-1134">Transmembrane beta strand</keyword>
<evidence type="ECO:0000256" key="2">
    <source>
        <dbReference type="RuleBase" id="RU362097"/>
    </source>
</evidence>
<keyword evidence="3" id="KW-0175">Coiled coil</keyword>
<evidence type="ECO:0000256" key="4">
    <source>
        <dbReference type="SAM" id="MobiDB-lite"/>
    </source>
</evidence>
<evidence type="ECO:0000256" key="1">
    <source>
        <dbReference type="ARBA" id="ARBA00007613"/>
    </source>
</evidence>
<proteinExistence type="inferred from homology"/>
<feature type="region of interest" description="Disordered" evidence="4">
    <location>
        <begin position="449"/>
        <end position="478"/>
    </location>
</feature>
<keyword evidence="2" id="KW-0812">Transmembrane</keyword>
<dbReference type="Gene3D" id="1.20.1600.10">
    <property type="entry name" value="Outer membrane efflux proteins (OEP)"/>
    <property type="match status" value="1"/>
</dbReference>
<evidence type="ECO:0000256" key="3">
    <source>
        <dbReference type="SAM" id="Coils"/>
    </source>
</evidence>
<dbReference type="InterPro" id="IPR003423">
    <property type="entry name" value="OMP_efflux"/>
</dbReference>
<keyword evidence="6" id="KW-1185">Reference proteome</keyword>
<accession>A0ABM6FFZ1</accession>
<dbReference type="Proteomes" id="UP000177515">
    <property type="component" value="Chromosome 2"/>
</dbReference>
<gene>
    <name evidence="5" type="ORF">BKK80_26895</name>
</gene>
<dbReference type="NCBIfam" id="TIGR01845">
    <property type="entry name" value="outer_NodT"/>
    <property type="match status" value="1"/>
</dbReference>